<protein>
    <recommendedName>
        <fullName evidence="3">MSHA biogenesis protein MshP</fullName>
    </recommendedName>
</protein>
<dbReference type="EMBL" id="CP138203">
    <property type="protein sequence ID" value="WPC73380.1"/>
    <property type="molecule type" value="Genomic_DNA"/>
</dbReference>
<evidence type="ECO:0008006" key="3">
    <source>
        <dbReference type="Google" id="ProtNLM"/>
    </source>
</evidence>
<name>A0ABZ0QBV6_9VIBR</name>
<evidence type="ECO:0000313" key="1">
    <source>
        <dbReference type="EMBL" id="WPC73380.1"/>
    </source>
</evidence>
<reference evidence="1 2" key="1">
    <citation type="submission" date="2023-11" db="EMBL/GenBank/DDBJ databases">
        <title>Plant-associative lifestyle of Vibrio porteresiae and its evolutionary dynamics.</title>
        <authorList>
            <person name="Rameshkumar N."/>
            <person name="Kirti K."/>
        </authorList>
    </citation>
    <scope>NUCLEOTIDE SEQUENCE [LARGE SCALE GENOMIC DNA]</scope>
    <source>
        <strain evidence="1 2">MSSRF30</strain>
    </source>
</reference>
<dbReference type="RefSeq" id="WP_261893226.1">
    <property type="nucleotide sequence ID" value="NZ_AP024895.1"/>
</dbReference>
<dbReference type="Proteomes" id="UP001304071">
    <property type="component" value="Chromosome 1"/>
</dbReference>
<organism evidence="1 2">
    <name type="scientific">Vibrio porteresiae DSM 19223</name>
    <dbReference type="NCBI Taxonomy" id="1123496"/>
    <lineage>
        <taxon>Bacteria</taxon>
        <taxon>Pseudomonadati</taxon>
        <taxon>Pseudomonadota</taxon>
        <taxon>Gammaproteobacteria</taxon>
        <taxon>Vibrionales</taxon>
        <taxon>Vibrionaceae</taxon>
        <taxon>Vibrio</taxon>
    </lineage>
</organism>
<sequence>MRRSERGAALLLMVIGLISIMLTFTATAYKLQFYQLKQVHHLVGAKEQYWLAVGQLECALALIHENSFETSFDLCRIRHDDQVGVITWSVSSQKGTLTSQWQSVILTQELRISHGKATLVTGGYYEP</sequence>
<keyword evidence="2" id="KW-1185">Reference proteome</keyword>
<gene>
    <name evidence="1" type="ORF">R8Z52_14860</name>
</gene>
<proteinExistence type="predicted"/>
<accession>A0ABZ0QBV6</accession>
<evidence type="ECO:0000313" key="2">
    <source>
        <dbReference type="Proteomes" id="UP001304071"/>
    </source>
</evidence>